<dbReference type="GO" id="GO:0008270">
    <property type="term" value="F:zinc ion binding"/>
    <property type="evidence" value="ECO:0007669"/>
    <property type="project" value="UniProtKB-KW"/>
</dbReference>
<organism evidence="14 15">
    <name type="scientific">Anisodus tanguticus</name>
    <dbReference type="NCBI Taxonomy" id="243964"/>
    <lineage>
        <taxon>Eukaryota</taxon>
        <taxon>Viridiplantae</taxon>
        <taxon>Streptophyta</taxon>
        <taxon>Embryophyta</taxon>
        <taxon>Tracheophyta</taxon>
        <taxon>Spermatophyta</taxon>
        <taxon>Magnoliopsida</taxon>
        <taxon>eudicotyledons</taxon>
        <taxon>Gunneridae</taxon>
        <taxon>Pentapetalae</taxon>
        <taxon>asterids</taxon>
        <taxon>lamiids</taxon>
        <taxon>Solanales</taxon>
        <taxon>Solanaceae</taxon>
        <taxon>Solanoideae</taxon>
        <taxon>Hyoscyameae</taxon>
        <taxon>Anisodus</taxon>
    </lineage>
</organism>
<keyword evidence="6" id="KW-0479">Metal-binding</keyword>
<comment type="catalytic activity">
    <reaction evidence="1">
        <text>S-ubiquitinyl-[E2 ubiquitin-conjugating enzyme]-L-cysteine + [acceptor protein]-L-lysine = [E2 ubiquitin-conjugating enzyme]-L-cysteine + N(6)-ubiquitinyl-[acceptor protein]-L-lysine.</text>
        <dbReference type="EC" id="2.3.2.27"/>
    </reaction>
</comment>
<evidence type="ECO:0000256" key="11">
    <source>
        <dbReference type="ARBA" id="ARBA00023136"/>
    </source>
</evidence>
<feature type="domain" description="RING-type" evidence="13">
    <location>
        <begin position="143"/>
        <end position="183"/>
    </location>
</feature>
<dbReference type="Gene3D" id="3.30.40.10">
    <property type="entry name" value="Zinc/RING finger domain, C3HC4 (zinc finger)"/>
    <property type="match status" value="1"/>
</dbReference>
<dbReference type="EC" id="2.3.2.27" evidence="3"/>
<dbReference type="PANTHER" id="PTHR47355:SF1">
    <property type="entry name" value="E3 UBIQUITIN-PROTEIN LIGASE SPL2"/>
    <property type="match status" value="1"/>
</dbReference>
<evidence type="ECO:0000256" key="5">
    <source>
        <dbReference type="ARBA" id="ARBA00022692"/>
    </source>
</evidence>
<reference evidence="14" key="1">
    <citation type="submission" date="2023-12" db="EMBL/GenBank/DDBJ databases">
        <title>Genome assembly of Anisodus tanguticus.</title>
        <authorList>
            <person name="Wang Y.-J."/>
        </authorList>
    </citation>
    <scope>NUCLEOTIDE SEQUENCE</scope>
    <source>
        <strain evidence="14">KB-2021</strain>
        <tissue evidence="14">Leaf</tissue>
    </source>
</reference>
<dbReference type="InterPro" id="IPR013083">
    <property type="entry name" value="Znf_RING/FYVE/PHD"/>
</dbReference>
<dbReference type="GO" id="GO:0016567">
    <property type="term" value="P:protein ubiquitination"/>
    <property type="evidence" value="ECO:0007669"/>
    <property type="project" value="InterPro"/>
</dbReference>
<comment type="caution">
    <text evidence="14">The sequence shown here is derived from an EMBL/GenBank/DDBJ whole genome shotgun (WGS) entry which is preliminary data.</text>
</comment>
<evidence type="ECO:0000256" key="1">
    <source>
        <dbReference type="ARBA" id="ARBA00000900"/>
    </source>
</evidence>
<name>A0AAE1RNU1_9SOLA</name>
<evidence type="ECO:0000256" key="2">
    <source>
        <dbReference type="ARBA" id="ARBA00004141"/>
    </source>
</evidence>
<dbReference type="GO" id="GO:0061630">
    <property type="term" value="F:ubiquitin protein ligase activity"/>
    <property type="evidence" value="ECO:0007669"/>
    <property type="project" value="UniProtKB-EC"/>
</dbReference>
<keyword evidence="9" id="KW-0862">Zinc</keyword>
<evidence type="ECO:0000313" key="14">
    <source>
        <dbReference type="EMBL" id="KAK4354529.1"/>
    </source>
</evidence>
<dbReference type="InterPro" id="IPR044247">
    <property type="entry name" value="SPL2-like"/>
</dbReference>
<keyword evidence="5" id="KW-0812">Transmembrane</keyword>
<dbReference type="Pfam" id="PF13920">
    <property type="entry name" value="zf-C3HC4_3"/>
    <property type="match status" value="1"/>
</dbReference>
<dbReference type="InterPro" id="IPR022170">
    <property type="entry name" value="MUL1-like"/>
</dbReference>
<evidence type="ECO:0000256" key="4">
    <source>
        <dbReference type="ARBA" id="ARBA00022679"/>
    </source>
</evidence>
<dbReference type="PROSITE" id="PS50089">
    <property type="entry name" value="ZF_RING_2"/>
    <property type="match status" value="1"/>
</dbReference>
<evidence type="ECO:0000259" key="13">
    <source>
        <dbReference type="PROSITE" id="PS50089"/>
    </source>
</evidence>
<keyword evidence="11" id="KW-0472">Membrane</keyword>
<dbReference type="PANTHER" id="PTHR47355">
    <property type="entry name" value="E3 UBIQUITIN-PROTEIN LIGASE SPL2"/>
    <property type="match status" value="1"/>
</dbReference>
<comment type="subcellular location">
    <subcellularLocation>
        <location evidence="2">Membrane</location>
        <topology evidence="2">Multi-pass membrane protein</topology>
    </subcellularLocation>
</comment>
<evidence type="ECO:0000256" key="7">
    <source>
        <dbReference type="ARBA" id="ARBA00022771"/>
    </source>
</evidence>
<evidence type="ECO:0000256" key="12">
    <source>
        <dbReference type="PROSITE-ProRule" id="PRU00175"/>
    </source>
</evidence>
<dbReference type="EMBL" id="JAVYJV010000014">
    <property type="protein sequence ID" value="KAK4354529.1"/>
    <property type="molecule type" value="Genomic_DNA"/>
</dbReference>
<keyword evidence="7 12" id="KW-0863">Zinc-finger</keyword>
<evidence type="ECO:0000256" key="10">
    <source>
        <dbReference type="ARBA" id="ARBA00022989"/>
    </source>
</evidence>
<keyword evidence="10" id="KW-1133">Transmembrane helix</keyword>
<dbReference type="SUPFAM" id="SSF57850">
    <property type="entry name" value="RING/U-box"/>
    <property type="match status" value="1"/>
</dbReference>
<proteinExistence type="predicted"/>
<keyword evidence="15" id="KW-1185">Reference proteome</keyword>
<keyword evidence="4" id="KW-0808">Transferase</keyword>
<accession>A0AAE1RNU1</accession>
<evidence type="ECO:0000256" key="9">
    <source>
        <dbReference type="ARBA" id="ARBA00022833"/>
    </source>
</evidence>
<evidence type="ECO:0000256" key="8">
    <source>
        <dbReference type="ARBA" id="ARBA00022786"/>
    </source>
</evidence>
<dbReference type="InterPro" id="IPR001841">
    <property type="entry name" value="Znf_RING"/>
</dbReference>
<gene>
    <name evidence="14" type="ORF">RND71_026723</name>
</gene>
<sequence length="195" mass="21574">MKCGYFFNHVNITMAIDLVAPVNERGISGVHFLLAENGRWPQPEYVNVNMDGSRHPLPLVTVYHHLQPVNATPLTFLQALFGHHYPSITFMDTLNLFSIPVVTLELEAVETPEAGPATKGFCNADSQVSAEEETGDVPDGQLCVICLMRRRLSAFVPCGHLVCCQCCALSVERDLAPKCPLCRQTIRSSVRIYDS</sequence>
<evidence type="ECO:0000256" key="3">
    <source>
        <dbReference type="ARBA" id="ARBA00012483"/>
    </source>
</evidence>
<dbReference type="Pfam" id="PF12483">
    <property type="entry name" value="GIDE"/>
    <property type="match status" value="1"/>
</dbReference>
<protein>
    <recommendedName>
        <fullName evidence="3">RING-type E3 ubiquitin transferase</fullName>
        <ecNumber evidence="3">2.3.2.27</ecNumber>
    </recommendedName>
</protein>
<dbReference type="Proteomes" id="UP001291623">
    <property type="component" value="Unassembled WGS sequence"/>
</dbReference>
<dbReference type="GO" id="GO:0016020">
    <property type="term" value="C:membrane"/>
    <property type="evidence" value="ECO:0007669"/>
    <property type="project" value="UniProtKB-SubCell"/>
</dbReference>
<keyword evidence="8" id="KW-0833">Ubl conjugation pathway</keyword>
<dbReference type="AlphaFoldDB" id="A0AAE1RNU1"/>
<evidence type="ECO:0000256" key="6">
    <source>
        <dbReference type="ARBA" id="ARBA00022723"/>
    </source>
</evidence>
<dbReference type="CDD" id="cd23145">
    <property type="entry name" value="RING-HC_SPL2-like"/>
    <property type="match status" value="1"/>
</dbReference>
<evidence type="ECO:0000313" key="15">
    <source>
        <dbReference type="Proteomes" id="UP001291623"/>
    </source>
</evidence>